<name>A0ABQ4D1E2_9ACTN</name>
<evidence type="ECO:0000256" key="1">
    <source>
        <dbReference type="SAM" id="SignalP"/>
    </source>
</evidence>
<reference evidence="4 5" key="1">
    <citation type="submission" date="2021-01" db="EMBL/GenBank/DDBJ databases">
        <title>Whole genome shotgun sequence of Asanoa siamensis NBRC 107932.</title>
        <authorList>
            <person name="Komaki H."/>
            <person name="Tamura T."/>
        </authorList>
    </citation>
    <scope>NUCLEOTIDE SEQUENCE [LARGE SCALE GENOMIC DNA]</scope>
    <source>
        <strain evidence="4 5">NBRC 107932</strain>
    </source>
</reference>
<dbReference type="Pfam" id="PF04389">
    <property type="entry name" value="Peptidase_M28"/>
    <property type="match status" value="1"/>
</dbReference>
<dbReference type="InterPro" id="IPR007484">
    <property type="entry name" value="Peptidase_M28"/>
</dbReference>
<dbReference type="Gene3D" id="3.50.30.30">
    <property type="match status" value="1"/>
</dbReference>
<evidence type="ECO:0000259" key="2">
    <source>
        <dbReference type="Pfam" id="PF02225"/>
    </source>
</evidence>
<comment type="caution">
    <text evidence="4">The sequence shown here is derived from an EMBL/GenBank/DDBJ whole genome shotgun (WGS) entry which is preliminary data.</text>
</comment>
<dbReference type="RefSeq" id="WP_203718197.1">
    <property type="nucleotide sequence ID" value="NZ_BONE01000087.1"/>
</dbReference>
<protein>
    <submittedName>
        <fullName evidence="4">Amidohydrolase</fullName>
    </submittedName>
</protein>
<feature type="chain" id="PRO_5047246127" evidence="1">
    <location>
        <begin position="31"/>
        <end position="536"/>
    </location>
</feature>
<dbReference type="Proteomes" id="UP000604117">
    <property type="component" value="Unassembled WGS sequence"/>
</dbReference>
<evidence type="ECO:0000313" key="5">
    <source>
        <dbReference type="Proteomes" id="UP000604117"/>
    </source>
</evidence>
<gene>
    <name evidence="4" type="ORF">Asi02nite_68610</name>
</gene>
<dbReference type="InterPro" id="IPR045175">
    <property type="entry name" value="M28_fam"/>
</dbReference>
<keyword evidence="5" id="KW-1185">Reference proteome</keyword>
<dbReference type="SUPFAM" id="SSF53187">
    <property type="entry name" value="Zn-dependent exopeptidases"/>
    <property type="match status" value="1"/>
</dbReference>
<sequence>MVSRTVRKTLAAIGAASLVGALALANPAQATSNNNSVRKLTKAVTLGGVLRHEIAFQAIGSLSGGNRGSGLVGYDRSADYVATLMRLAGYEVTRQPFEFNFFEAFGSAFEQVSPNPTVYAEGVDYSLADYSGSADVTAAVVPVDLALTPPRASTSGCEPGDFDPAVVTGKIVLLQRGGTNCGFGLKVANAEAAGAAAVILMNQGNGTPEANPDRYNLLLPTLGAPAGIPAVGVSYATGEALANTPGLTVRIMADTTSEVRQTENVIAESRGGDATEVVMAGAHLDSEPDTVGINDNGSGSAALLEVALQMAKTKTPHKTRFAWWGAEESNLVGSTFYVGELTAEQQANIALYLNFDMIASANYILGVYDGDDSAAEGAGAGPPGSAEIEAVFQDFFADRDRPTRAADFTGRSDYGPFIATGIPAGGLFTGAEVLKTAQDVADYGGVEGAQYDPCYHDPCDSLFPVRNGADAALYKELDRQYDMLGNLNLEALDINSDAMATAILTFALDTSSLPERAAAATARTAGPVFVGKEGSI</sequence>
<evidence type="ECO:0000259" key="3">
    <source>
        <dbReference type="Pfam" id="PF04389"/>
    </source>
</evidence>
<organism evidence="4 5">
    <name type="scientific">Asanoa siamensis</name>
    <dbReference type="NCBI Taxonomy" id="926357"/>
    <lineage>
        <taxon>Bacteria</taxon>
        <taxon>Bacillati</taxon>
        <taxon>Actinomycetota</taxon>
        <taxon>Actinomycetes</taxon>
        <taxon>Micromonosporales</taxon>
        <taxon>Micromonosporaceae</taxon>
        <taxon>Asanoa</taxon>
    </lineage>
</organism>
<dbReference type="InterPro" id="IPR003137">
    <property type="entry name" value="PA_domain"/>
</dbReference>
<dbReference type="InterPro" id="IPR046450">
    <property type="entry name" value="PA_dom_sf"/>
</dbReference>
<dbReference type="EMBL" id="BONE01000087">
    <property type="protein sequence ID" value="GIF77343.1"/>
    <property type="molecule type" value="Genomic_DNA"/>
</dbReference>
<keyword evidence="1" id="KW-0732">Signal</keyword>
<feature type="signal peptide" evidence="1">
    <location>
        <begin position="1"/>
        <end position="30"/>
    </location>
</feature>
<dbReference type="PANTHER" id="PTHR12147">
    <property type="entry name" value="METALLOPEPTIDASE M28 FAMILY MEMBER"/>
    <property type="match status" value="1"/>
</dbReference>
<feature type="domain" description="Peptidase M28" evidence="3">
    <location>
        <begin position="264"/>
        <end position="463"/>
    </location>
</feature>
<accession>A0ABQ4D1E2</accession>
<dbReference type="Gene3D" id="3.40.630.10">
    <property type="entry name" value="Zn peptidases"/>
    <property type="match status" value="1"/>
</dbReference>
<dbReference type="PANTHER" id="PTHR12147:SF26">
    <property type="entry name" value="PEPTIDASE M28 DOMAIN-CONTAINING PROTEIN"/>
    <property type="match status" value="1"/>
</dbReference>
<evidence type="ECO:0000313" key="4">
    <source>
        <dbReference type="EMBL" id="GIF77343.1"/>
    </source>
</evidence>
<dbReference type="SUPFAM" id="SSF52025">
    <property type="entry name" value="PA domain"/>
    <property type="match status" value="1"/>
</dbReference>
<dbReference type="Pfam" id="PF02225">
    <property type="entry name" value="PA"/>
    <property type="match status" value="1"/>
</dbReference>
<proteinExistence type="predicted"/>
<feature type="domain" description="PA" evidence="2">
    <location>
        <begin position="140"/>
        <end position="241"/>
    </location>
</feature>